<dbReference type="Pfam" id="PF06305">
    <property type="entry name" value="LapA_dom"/>
    <property type="match status" value="1"/>
</dbReference>
<feature type="domain" description="Lipopolysaccharide assembly protein A" evidence="7">
    <location>
        <begin position="21"/>
        <end position="82"/>
    </location>
</feature>
<proteinExistence type="predicted"/>
<keyword evidence="3 6" id="KW-1133">Transmembrane helix</keyword>
<sequence length="106" mass="11716">MFFFVVILPVFVLGTTIGFFNSQKVEFNYLFGMVELPLIALLIAEFVLVALLTLGASFLRVFGLKAEIRRLRKQLRDSETELRNLRALSAPPASPAAPLAAPPKVP</sequence>
<feature type="compositionally biased region" description="Pro residues" evidence="5">
    <location>
        <begin position="92"/>
        <end position="106"/>
    </location>
</feature>
<evidence type="ECO:0000256" key="3">
    <source>
        <dbReference type="ARBA" id="ARBA00022989"/>
    </source>
</evidence>
<evidence type="ECO:0000256" key="2">
    <source>
        <dbReference type="ARBA" id="ARBA00022692"/>
    </source>
</evidence>
<evidence type="ECO:0000256" key="4">
    <source>
        <dbReference type="ARBA" id="ARBA00023136"/>
    </source>
</evidence>
<dbReference type="Proteomes" id="UP000238220">
    <property type="component" value="Unassembled WGS sequence"/>
</dbReference>
<dbReference type="InterPro" id="IPR010445">
    <property type="entry name" value="LapA_dom"/>
</dbReference>
<name>A0A2S5TAT0_9GAMM</name>
<keyword evidence="4 6" id="KW-0472">Membrane</keyword>
<evidence type="ECO:0000256" key="5">
    <source>
        <dbReference type="SAM" id="MobiDB-lite"/>
    </source>
</evidence>
<keyword evidence="9" id="KW-1185">Reference proteome</keyword>
<evidence type="ECO:0000256" key="6">
    <source>
        <dbReference type="SAM" id="Phobius"/>
    </source>
</evidence>
<dbReference type="GO" id="GO:0005886">
    <property type="term" value="C:plasma membrane"/>
    <property type="evidence" value="ECO:0007669"/>
    <property type="project" value="InterPro"/>
</dbReference>
<dbReference type="AlphaFoldDB" id="A0A2S5TAT0"/>
<organism evidence="8 9">
    <name type="scientific">Solimonas fluminis</name>
    <dbReference type="NCBI Taxonomy" id="2086571"/>
    <lineage>
        <taxon>Bacteria</taxon>
        <taxon>Pseudomonadati</taxon>
        <taxon>Pseudomonadota</taxon>
        <taxon>Gammaproteobacteria</taxon>
        <taxon>Nevskiales</taxon>
        <taxon>Nevskiaceae</taxon>
        <taxon>Solimonas</taxon>
    </lineage>
</organism>
<feature type="region of interest" description="Disordered" evidence="5">
    <location>
        <begin position="86"/>
        <end position="106"/>
    </location>
</feature>
<feature type="transmembrane region" description="Helical" evidence="6">
    <location>
        <begin position="38"/>
        <end position="63"/>
    </location>
</feature>
<keyword evidence="1" id="KW-1003">Cell membrane</keyword>
<reference evidence="8 9" key="1">
    <citation type="submission" date="2018-02" db="EMBL/GenBank/DDBJ databases">
        <title>Genome sequencing of Solimonas sp. HR-BB.</title>
        <authorList>
            <person name="Lee Y."/>
            <person name="Jeon C.O."/>
        </authorList>
    </citation>
    <scope>NUCLEOTIDE SEQUENCE [LARGE SCALE GENOMIC DNA]</scope>
    <source>
        <strain evidence="8 9">HR-BB</strain>
    </source>
</reference>
<dbReference type="EMBL" id="PSNW01000018">
    <property type="protein sequence ID" value="PPE71948.1"/>
    <property type="molecule type" value="Genomic_DNA"/>
</dbReference>
<evidence type="ECO:0000313" key="8">
    <source>
        <dbReference type="EMBL" id="PPE71948.1"/>
    </source>
</evidence>
<dbReference type="OrthoDB" id="7066497at2"/>
<evidence type="ECO:0000313" key="9">
    <source>
        <dbReference type="Proteomes" id="UP000238220"/>
    </source>
</evidence>
<gene>
    <name evidence="8" type="ORF">C3942_21130</name>
</gene>
<evidence type="ECO:0000259" key="7">
    <source>
        <dbReference type="Pfam" id="PF06305"/>
    </source>
</evidence>
<accession>A0A2S5TAT0</accession>
<protein>
    <submittedName>
        <fullName evidence="8">DUF1049 domain-containing protein</fullName>
    </submittedName>
</protein>
<evidence type="ECO:0000256" key="1">
    <source>
        <dbReference type="ARBA" id="ARBA00022475"/>
    </source>
</evidence>
<comment type="caution">
    <text evidence="8">The sequence shown here is derived from an EMBL/GenBank/DDBJ whole genome shotgun (WGS) entry which is preliminary data.</text>
</comment>
<keyword evidence="2 6" id="KW-0812">Transmembrane</keyword>